<feature type="region of interest" description="Disordered" evidence="6">
    <location>
        <begin position="184"/>
        <end position="214"/>
    </location>
</feature>
<organism evidence="9 10">
    <name type="scientific">Candidatus Jorgensenbacteria bacterium RIFCSPLOWO2_01_FULL_45_25b</name>
    <dbReference type="NCBI Taxonomy" id="1798471"/>
    <lineage>
        <taxon>Bacteria</taxon>
        <taxon>Candidatus Joergenseniibacteriota</taxon>
    </lineage>
</organism>
<comment type="similarity">
    <text evidence="5">Belongs to the bacterial ribosomal protein bL25 family. CTC subfamily.</text>
</comment>
<dbReference type="EMBL" id="MFKK01000008">
    <property type="protein sequence ID" value="OGG42077.1"/>
    <property type="molecule type" value="Genomic_DNA"/>
</dbReference>
<evidence type="ECO:0000259" key="8">
    <source>
        <dbReference type="Pfam" id="PF14693"/>
    </source>
</evidence>
<dbReference type="HAMAP" id="MF_01334">
    <property type="entry name" value="Ribosomal_bL25_CTC"/>
    <property type="match status" value="1"/>
</dbReference>
<dbReference type="SUPFAM" id="SSF50715">
    <property type="entry name" value="Ribosomal protein L25-like"/>
    <property type="match status" value="1"/>
</dbReference>
<dbReference type="GO" id="GO:0008097">
    <property type="term" value="F:5S rRNA binding"/>
    <property type="evidence" value="ECO:0007669"/>
    <property type="project" value="InterPro"/>
</dbReference>
<keyword evidence="2 5" id="KW-0694">RNA-binding</keyword>
<dbReference type="InterPro" id="IPR020930">
    <property type="entry name" value="Ribosomal_uL5_bac-type"/>
</dbReference>
<comment type="function">
    <text evidence="5">This is one of the proteins that binds to the 5S RNA in the ribosome where it forms part of the central protuberance.</text>
</comment>
<evidence type="ECO:0000313" key="10">
    <source>
        <dbReference type="Proteomes" id="UP000176996"/>
    </source>
</evidence>
<keyword evidence="3 5" id="KW-0689">Ribosomal protein</keyword>
<name>A0A1F6BZY2_9BACT</name>
<evidence type="ECO:0000256" key="6">
    <source>
        <dbReference type="SAM" id="MobiDB-lite"/>
    </source>
</evidence>
<comment type="caution">
    <text evidence="9">The sequence shown here is derived from an EMBL/GenBank/DDBJ whole genome shotgun (WGS) entry which is preliminary data.</text>
</comment>
<dbReference type="AlphaFoldDB" id="A0A1F6BZY2"/>
<dbReference type="Pfam" id="PF14693">
    <property type="entry name" value="Ribosomal_TL5_C"/>
    <property type="match status" value="1"/>
</dbReference>
<evidence type="ECO:0000256" key="3">
    <source>
        <dbReference type="ARBA" id="ARBA00022980"/>
    </source>
</evidence>
<evidence type="ECO:0000259" key="7">
    <source>
        <dbReference type="Pfam" id="PF01386"/>
    </source>
</evidence>
<evidence type="ECO:0000256" key="2">
    <source>
        <dbReference type="ARBA" id="ARBA00022884"/>
    </source>
</evidence>
<dbReference type="Gene3D" id="2.40.240.10">
    <property type="entry name" value="Ribosomal Protein L25, Chain P"/>
    <property type="match status" value="1"/>
</dbReference>
<dbReference type="PANTHER" id="PTHR33284:SF1">
    <property type="entry name" value="RIBOSOMAL PROTEIN L25_GLN-TRNA SYNTHETASE, ANTI-CODON-BINDING DOMAIN-CONTAINING PROTEIN"/>
    <property type="match status" value="1"/>
</dbReference>
<proteinExistence type="inferred from homology"/>
<dbReference type="NCBIfam" id="TIGR00731">
    <property type="entry name" value="bL25_bact_ctc"/>
    <property type="match status" value="1"/>
</dbReference>
<feature type="domain" description="Large ribosomal subunit protein bL25 beta" evidence="8">
    <location>
        <begin position="96"/>
        <end position="178"/>
    </location>
</feature>
<feature type="compositionally biased region" description="Basic and acidic residues" evidence="6">
    <location>
        <begin position="193"/>
        <end position="214"/>
    </location>
</feature>
<dbReference type="InterPro" id="IPR001021">
    <property type="entry name" value="Ribosomal_bL25_long"/>
</dbReference>
<evidence type="ECO:0000256" key="4">
    <source>
        <dbReference type="ARBA" id="ARBA00023274"/>
    </source>
</evidence>
<dbReference type="PANTHER" id="PTHR33284">
    <property type="entry name" value="RIBOSOMAL PROTEIN L25/GLN-TRNA SYNTHETASE, ANTI-CODON-BINDING DOMAIN-CONTAINING PROTEIN"/>
    <property type="match status" value="1"/>
</dbReference>
<gene>
    <name evidence="5" type="primary">rplY</name>
    <name evidence="5" type="synonym">ctc</name>
    <name evidence="9" type="ORF">A3A21_03560</name>
</gene>
<dbReference type="Pfam" id="PF01386">
    <property type="entry name" value="Ribosomal_L25p"/>
    <property type="match status" value="1"/>
</dbReference>
<dbReference type="GO" id="GO:0003735">
    <property type="term" value="F:structural constituent of ribosome"/>
    <property type="evidence" value="ECO:0007669"/>
    <property type="project" value="InterPro"/>
</dbReference>
<dbReference type="InterPro" id="IPR011035">
    <property type="entry name" value="Ribosomal_bL25/Gln-tRNA_synth"/>
</dbReference>
<dbReference type="InterPro" id="IPR020057">
    <property type="entry name" value="Ribosomal_bL25_b-dom"/>
</dbReference>
<dbReference type="GO" id="GO:0006412">
    <property type="term" value="P:translation"/>
    <property type="evidence" value="ECO:0007669"/>
    <property type="project" value="UniProtKB-UniRule"/>
</dbReference>
<dbReference type="InterPro" id="IPR029751">
    <property type="entry name" value="Ribosomal_L25_dom"/>
</dbReference>
<dbReference type="GO" id="GO:0022625">
    <property type="term" value="C:cytosolic large ribosomal subunit"/>
    <property type="evidence" value="ECO:0007669"/>
    <property type="project" value="TreeGrafter"/>
</dbReference>
<reference evidence="9 10" key="1">
    <citation type="journal article" date="2016" name="Nat. Commun.">
        <title>Thousands of microbial genomes shed light on interconnected biogeochemical processes in an aquifer system.</title>
        <authorList>
            <person name="Anantharaman K."/>
            <person name="Brown C.T."/>
            <person name="Hug L.A."/>
            <person name="Sharon I."/>
            <person name="Castelle C.J."/>
            <person name="Probst A.J."/>
            <person name="Thomas B.C."/>
            <person name="Singh A."/>
            <person name="Wilkins M.J."/>
            <person name="Karaoz U."/>
            <person name="Brodie E.L."/>
            <person name="Williams K.H."/>
            <person name="Hubbard S.S."/>
            <person name="Banfield J.F."/>
        </authorList>
    </citation>
    <scope>NUCLEOTIDE SEQUENCE [LARGE SCALE GENOMIC DNA]</scope>
</reference>
<accession>A0A1F6BZY2</accession>
<keyword evidence="1 5" id="KW-0699">rRNA-binding</keyword>
<dbReference type="InterPro" id="IPR037121">
    <property type="entry name" value="Ribosomal_bL25_C"/>
</dbReference>
<protein>
    <recommendedName>
        <fullName evidence="5">Large ribosomal subunit protein bL25</fullName>
    </recommendedName>
    <alternativeName>
        <fullName evidence="5">General stress protein CTC</fullName>
    </alternativeName>
</protein>
<dbReference type="InterPro" id="IPR020056">
    <property type="entry name" value="Rbsml_bL25/Gln-tRNA_synth_N"/>
</dbReference>
<feature type="domain" description="Large ribosomal subunit protein bL25 L25" evidence="7">
    <location>
        <begin position="3"/>
        <end position="88"/>
    </location>
</feature>
<dbReference type="STRING" id="1798471.A3A21_03560"/>
<dbReference type="Gene3D" id="2.170.120.20">
    <property type="entry name" value="Ribosomal protein L25, beta domain"/>
    <property type="match status" value="1"/>
</dbReference>
<dbReference type="Proteomes" id="UP000176996">
    <property type="component" value="Unassembled WGS sequence"/>
</dbReference>
<comment type="subunit">
    <text evidence="5">Part of the 50S ribosomal subunit; part of the 5S rRNA/L5/L18/L25 subcomplex. Contacts the 5S rRNA. Binds to the 5S rRNA independently of L5 and L18.</text>
</comment>
<evidence type="ECO:0000313" key="9">
    <source>
        <dbReference type="EMBL" id="OGG42077.1"/>
    </source>
</evidence>
<evidence type="ECO:0000256" key="5">
    <source>
        <dbReference type="HAMAP-Rule" id="MF_01334"/>
    </source>
</evidence>
<keyword evidence="4 5" id="KW-0687">Ribonucleoprotein</keyword>
<evidence type="ECO:0000256" key="1">
    <source>
        <dbReference type="ARBA" id="ARBA00022730"/>
    </source>
</evidence>
<dbReference type="CDD" id="cd00495">
    <property type="entry name" value="Ribosomal_L25_TL5_CTC"/>
    <property type="match status" value="1"/>
</dbReference>
<sequence>MQLKALPREIFGKKTNSLRKEGLLPAEIYGHNKENKHITVSSKEFANIYKEAGEHTVINILLEKDSLPTMIVGVQTDPIKGSFISADFHQIRMDEKIQTHIPIEFEGEAPGTKQGLLLVKVLSELEVEALPNDLPHSIQISLEHLINDKDTIHVKDLKLGSKIKILVPPETVIITLTEHKEEEVVAPPEPVSEEEKEKEAIKPIVEAEKKKDAK</sequence>